<feature type="transmembrane region" description="Helical" evidence="9">
    <location>
        <begin position="95"/>
        <end position="113"/>
    </location>
</feature>
<evidence type="ECO:0000256" key="6">
    <source>
        <dbReference type="ARBA" id="ARBA00022989"/>
    </source>
</evidence>
<keyword evidence="4 8" id="KW-1003">Cell membrane</keyword>
<evidence type="ECO:0000256" key="4">
    <source>
        <dbReference type="ARBA" id="ARBA00022475"/>
    </source>
</evidence>
<organism evidence="10 11">
    <name type="scientific">Blautia producta</name>
    <dbReference type="NCBI Taxonomy" id="33035"/>
    <lineage>
        <taxon>Bacteria</taxon>
        <taxon>Bacillati</taxon>
        <taxon>Bacillota</taxon>
        <taxon>Clostridia</taxon>
        <taxon>Lachnospirales</taxon>
        <taxon>Lachnospiraceae</taxon>
        <taxon>Blautia</taxon>
    </lineage>
</organism>
<dbReference type="PANTHER" id="PTHR34295:SF4">
    <property type="entry name" value="BIOTIN TRANSPORTER BIOY-RELATED"/>
    <property type="match status" value="1"/>
</dbReference>
<evidence type="ECO:0000256" key="9">
    <source>
        <dbReference type="SAM" id="Phobius"/>
    </source>
</evidence>
<evidence type="ECO:0000256" key="3">
    <source>
        <dbReference type="ARBA" id="ARBA00022448"/>
    </source>
</evidence>
<feature type="transmembrane region" description="Helical" evidence="9">
    <location>
        <begin position="44"/>
        <end position="61"/>
    </location>
</feature>
<accession>A0A4P6M6V8</accession>
<keyword evidence="7 8" id="KW-0472">Membrane</keyword>
<dbReference type="InterPro" id="IPR003784">
    <property type="entry name" value="BioY"/>
</dbReference>
<dbReference type="Pfam" id="PF02632">
    <property type="entry name" value="BioY"/>
    <property type="match status" value="1"/>
</dbReference>
<dbReference type="GO" id="GO:0015225">
    <property type="term" value="F:biotin transmembrane transporter activity"/>
    <property type="evidence" value="ECO:0007669"/>
    <property type="project" value="UniProtKB-UniRule"/>
</dbReference>
<dbReference type="RefSeq" id="WP_115623251.1">
    <property type="nucleotide sequence ID" value="NZ_AP031439.1"/>
</dbReference>
<evidence type="ECO:0000256" key="8">
    <source>
        <dbReference type="PIRNR" id="PIRNR016661"/>
    </source>
</evidence>
<comment type="subcellular location">
    <subcellularLocation>
        <location evidence="1 8">Cell membrane</location>
        <topology evidence="1 8">Multi-pass membrane protein</topology>
    </subcellularLocation>
</comment>
<evidence type="ECO:0000256" key="7">
    <source>
        <dbReference type="ARBA" id="ARBA00023136"/>
    </source>
</evidence>
<dbReference type="Gene3D" id="1.10.1760.20">
    <property type="match status" value="1"/>
</dbReference>
<dbReference type="AlphaFoldDB" id="A0A4P6M6V8"/>
<evidence type="ECO:0000313" key="10">
    <source>
        <dbReference type="EMBL" id="QBE99510.1"/>
    </source>
</evidence>
<protein>
    <recommendedName>
        <fullName evidence="8">Biotin transporter</fullName>
    </recommendedName>
</protein>
<dbReference type="Proteomes" id="UP000289794">
    <property type="component" value="Chromosome"/>
</dbReference>
<evidence type="ECO:0000256" key="5">
    <source>
        <dbReference type="ARBA" id="ARBA00022692"/>
    </source>
</evidence>
<keyword evidence="5 9" id="KW-0812">Transmembrane</keyword>
<name>A0A4P6M6V8_9FIRM</name>
<feature type="transmembrane region" description="Helical" evidence="9">
    <location>
        <begin position="125"/>
        <end position="148"/>
    </location>
</feature>
<keyword evidence="3 8" id="KW-0813">Transport</keyword>
<comment type="similarity">
    <text evidence="2 8">Belongs to the BioY family.</text>
</comment>
<evidence type="ECO:0000256" key="1">
    <source>
        <dbReference type="ARBA" id="ARBA00004651"/>
    </source>
</evidence>
<sequence length="187" mass="19639">METAMPNKKKKISTRQMTIIALMTAVTCILGPLSIPLPFSPVPISFTNLAIYFSVFVLGTYSATVSYLVYLLIGMVGLPVFSGFSGGFGKLAGPTGGYLVGFIFMALIAGFFVDRFQGNRVMQAVGMILGTVVAYIFGTAWLCVQANLSFGAGLAAGVIPYVPGDLIKIAAALAVGPVLRKAVRRAA</sequence>
<feature type="transmembrane region" description="Helical" evidence="9">
    <location>
        <begin position="154"/>
        <end position="179"/>
    </location>
</feature>
<dbReference type="EMBL" id="CP035945">
    <property type="protein sequence ID" value="QBE99510.1"/>
    <property type="molecule type" value="Genomic_DNA"/>
</dbReference>
<proteinExistence type="inferred from homology"/>
<evidence type="ECO:0000256" key="2">
    <source>
        <dbReference type="ARBA" id="ARBA00010692"/>
    </source>
</evidence>
<evidence type="ECO:0000313" key="11">
    <source>
        <dbReference type="Proteomes" id="UP000289794"/>
    </source>
</evidence>
<dbReference type="GO" id="GO:0005886">
    <property type="term" value="C:plasma membrane"/>
    <property type="evidence" value="ECO:0007669"/>
    <property type="project" value="UniProtKB-SubCell"/>
</dbReference>
<dbReference type="KEGG" id="bpro:PMF13cell1_05087"/>
<dbReference type="PANTHER" id="PTHR34295">
    <property type="entry name" value="BIOTIN TRANSPORTER BIOY"/>
    <property type="match status" value="1"/>
</dbReference>
<dbReference type="PIRSF" id="PIRSF016661">
    <property type="entry name" value="BioY"/>
    <property type="match status" value="1"/>
</dbReference>
<keyword evidence="6 9" id="KW-1133">Transmembrane helix</keyword>
<gene>
    <name evidence="10" type="primary">bioY</name>
    <name evidence="10" type="ORF">PMF13cell1_05087</name>
</gene>
<reference evidence="10 11" key="1">
    <citation type="submission" date="2019-01" db="EMBL/GenBank/DDBJ databases">
        <title>PMF-metabolizing Aryl O-demethylase.</title>
        <authorList>
            <person name="Kim M."/>
        </authorList>
    </citation>
    <scope>NUCLEOTIDE SEQUENCE [LARGE SCALE GENOMIC DNA]</scope>
    <source>
        <strain evidence="10 11">PMF1</strain>
    </source>
</reference>